<dbReference type="InterPro" id="IPR007485">
    <property type="entry name" value="LPS_assembly_LptE"/>
</dbReference>
<dbReference type="GO" id="GO:0043165">
    <property type="term" value="P:Gram-negative-bacterium-type cell outer membrane assembly"/>
    <property type="evidence" value="ECO:0007669"/>
    <property type="project" value="InterPro"/>
</dbReference>
<accession>A0A147I823</accession>
<dbReference type="OrthoDB" id="7471538at2"/>
<dbReference type="AlphaFoldDB" id="A0A147I823"/>
<organism evidence="1 2">
    <name type="scientific">Sphingomonas endophytica</name>
    <dbReference type="NCBI Taxonomy" id="869719"/>
    <lineage>
        <taxon>Bacteria</taxon>
        <taxon>Pseudomonadati</taxon>
        <taxon>Pseudomonadota</taxon>
        <taxon>Alphaproteobacteria</taxon>
        <taxon>Sphingomonadales</taxon>
        <taxon>Sphingomonadaceae</taxon>
        <taxon>Sphingomonas</taxon>
    </lineage>
</organism>
<reference evidence="1 2" key="1">
    <citation type="journal article" date="2016" name="Front. Microbiol.">
        <title>Genomic Resource of Rice Seed Associated Bacteria.</title>
        <authorList>
            <person name="Midha S."/>
            <person name="Bansal K."/>
            <person name="Sharma S."/>
            <person name="Kumar N."/>
            <person name="Patil P.P."/>
            <person name="Chaudhry V."/>
            <person name="Patil P.B."/>
        </authorList>
    </citation>
    <scope>NUCLEOTIDE SEQUENCE [LARGE SCALE GENOMIC DNA]</scope>
    <source>
        <strain evidence="1 2">NS334</strain>
    </source>
</reference>
<dbReference type="RefSeq" id="WP_058754518.1">
    <property type="nucleotide sequence ID" value="NZ_LDTB01000008.1"/>
</dbReference>
<sequence>MGRLLAALVAVAVPLSGCGLKPLYTGGGGGPIAATLGEIAVAPIEGKAGWLVSGALRERLAALGGGTARYRLNVRLDDRIIGLAARSDDSIARERRTLRARYQLIDDASGTVVLDATAGSDAGIDVVGSEYATIAAESTALERLSETIADQIVARLALYARRTQPTRP</sequence>
<dbReference type="GO" id="GO:0019867">
    <property type="term" value="C:outer membrane"/>
    <property type="evidence" value="ECO:0007669"/>
    <property type="project" value="InterPro"/>
</dbReference>
<dbReference type="Gene3D" id="3.30.160.150">
    <property type="entry name" value="Lipoprotein like domain"/>
    <property type="match status" value="1"/>
</dbReference>
<protein>
    <submittedName>
        <fullName evidence="1">Secreted (Periplasmic)-like protein</fullName>
    </submittedName>
</protein>
<evidence type="ECO:0000313" key="1">
    <source>
        <dbReference type="EMBL" id="KTT75273.1"/>
    </source>
</evidence>
<gene>
    <name evidence="1" type="ORF">NS334_03170</name>
</gene>
<name>A0A147I823_9SPHN</name>
<dbReference type="EMBL" id="LDTB01000008">
    <property type="protein sequence ID" value="KTT75273.1"/>
    <property type="molecule type" value="Genomic_DNA"/>
</dbReference>
<keyword evidence="2" id="KW-1185">Reference proteome</keyword>
<dbReference type="PATRIC" id="fig|869719.3.peg.3348"/>
<dbReference type="Pfam" id="PF04390">
    <property type="entry name" value="LptE"/>
    <property type="match status" value="1"/>
</dbReference>
<evidence type="ECO:0000313" key="2">
    <source>
        <dbReference type="Proteomes" id="UP000074310"/>
    </source>
</evidence>
<comment type="caution">
    <text evidence="1">The sequence shown here is derived from an EMBL/GenBank/DDBJ whole genome shotgun (WGS) entry which is preliminary data.</text>
</comment>
<proteinExistence type="predicted"/>
<dbReference type="Proteomes" id="UP000074310">
    <property type="component" value="Unassembled WGS sequence"/>
</dbReference>